<evidence type="ECO:0000256" key="1">
    <source>
        <dbReference type="ARBA" id="ARBA00022908"/>
    </source>
</evidence>
<evidence type="ECO:0000256" key="2">
    <source>
        <dbReference type="ARBA" id="ARBA00023125"/>
    </source>
</evidence>
<feature type="domain" description="Resolvase/invertase-type recombinase catalytic" evidence="6">
    <location>
        <begin position="2"/>
        <end position="146"/>
    </location>
</feature>
<dbReference type="InterPro" id="IPR006119">
    <property type="entry name" value="Resolv_N"/>
</dbReference>
<dbReference type="CDD" id="cd03768">
    <property type="entry name" value="SR_ResInv"/>
    <property type="match status" value="1"/>
</dbReference>
<dbReference type="InterPro" id="IPR050639">
    <property type="entry name" value="SSR_resolvase"/>
</dbReference>
<dbReference type="InterPro" id="IPR006118">
    <property type="entry name" value="Recombinase_CS"/>
</dbReference>
<proteinExistence type="predicted"/>
<dbReference type="PATRIC" id="fig|1121307.3.peg.323"/>
<reference evidence="7 8" key="1">
    <citation type="submission" date="2015-06" db="EMBL/GenBank/DDBJ databases">
        <title>Draft genome sequence of the purine-degrading Clostridium cylindrosporum HC-1 (DSM 605).</title>
        <authorList>
            <person name="Poehlein A."/>
            <person name="Schiel-Bengelsdorf B."/>
            <person name="Bengelsdorf F."/>
            <person name="Daniel R."/>
            <person name="Duerre P."/>
        </authorList>
    </citation>
    <scope>NUCLEOTIDE SEQUENCE [LARGE SCALE GENOMIC DNA]</scope>
    <source>
        <strain evidence="7 8">DSM 605</strain>
    </source>
</reference>
<evidence type="ECO:0000313" key="7">
    <source>
        <dbReference type="EMBL" id="KMT22334.1"/>
    </source>
</evidence>
<dbReference type="PANTHER" id="PTHR30461">
    <property type="entry name" value="DNA-INVERTASE FROM LAMBDOID PROPHAGE"/>
    <property type="match status" value="1"/>
</dbReference>
<dbReference type="InterPro" id="IPR036162">
    <property type="entry name" value="Resolvase-like_N_sf"/>
</dbReference>
<dbReference type="PROSITE" id="PS51736">
    <property type="entry name" value="RECOMBINASES_3"/>
    <property type="match status" value="1"/>
</dbReference>
<evidence type="ECO:0000256" key="4">
    <source>
        <dbReference type="PIRSR" id="PIRSR606118-50"/>
    </source>
</evidence>
<dbReference type="GO" id="GO:0003677">
    <property type="term" value="F:DNA binding"/>
    <property type="evidence" value="ECO:0007669"/>
    <property type="project" value="UniProtKB-KW"/>
</dbReference>
<dbReference type="GO" id="GO:0015074">
    <property type="term" value="P:DNA integration"/>
    <property type="evidence" value="ECO:0007669"/>
    <property type="project" value="UniProtKB-KW"/>
</dbReference>
<dbReference type="Pfam" id="PF00239">
    <property type="entry name" value="Resolvase"/>
    <property type="match status" value="1"/>
</dbReference>
<keyword evidence="3" id="KW-0233">DNA recombination</keyword>
<keyword evidence="8" id="KW-1185">Reference proteome</keyword>
<dbReference type="PROSITE" id="PS00398">
    <property type="entry name" value="RECOMBINASES_2"/>
    <property type="match status" value="1"/>
</dbReference>
<dbReference type="Gene3D" id="3.40.50.1390">
    <property type="entry name" value="Resolvase, N-terminal catalytic domain"/>
    <property type="match status" value="1"/>
</dbReference>
<keyword evidence="2" id="KW-0238">DNA-binding</keyword>
<evidence type="ECO:0000259" key="6">
    <source>
        <dbReference type="PROSITE" id="PS51736"/>
    </source>
</evidence>
<sequence>MKKVAYIRVSTKEQNLDRQIQAMRELNIDDKYIYEDKESGKDFERLGYKYMKKSLEKGDLLIIKSLDRLGRNYNEIIKEWNELTKEIGADIKVLDMELLDTTKHKDLLGNFISDLVLQVLSFVAQQERDNIKQRQKEGIKVAQDRGVRFGRPSLEVDEDKFKQVYNQVKEGSITSVKAMEILGLSKTTYYRRIKEYKS</sequence>
<keyword evidence="1" id="KW-0229">DNA integration</keyword>
<dbReference type="EMBL" id="LFVU01000020">
    <property type="protein sequence ID" value="KMT22334.1"/>
    <property type="molecule type" value="Genomic_DNA"/>
</dbReference>
<evidence type="ECO:0000313" key="8">
    <source>
        <dbReference type="Proteomes" id="UP000036756"/>
    </source>
</evidence>
<feature type="active site" description="O-(5'-phospho-DNA)-serine intermediate" evidence="4 5">
    <location>
        <position position="10"/>
    </location>
</feature>
<dbReference type="SUPFAM" id="SSF53041">
    <property type="entry name" value="Resolvase-like"/>
    <property type="match status" value="1"/>
</dbReference>
<organism evidence="7 8">
    <name type="scientific">Clostridium cylindrosporum DSM 605</name>
    <dbReference type="NCBI Taxonomy" id="1121307"/>
    <lineage>
        <taxon>Bacteria</taxon>
        <taxon>Bacillati</taxon>
        <taxon>Bacillota</taxon>
        <taxon>Clostridia</taxon>
        <taxon>Eubacteriales</taxon>
        <taxon>Clostridiaceae</taxon>
        <taxon>Clostridium</taxon>
    </lineage>
</organism>
<accession>A0A0J8DDM5</accession>
<dbReference type="STRING" id="1121307.CLCY_16c00130"/>
<dbReference type="PROSITE" id="PS00397">
    <property type="entry name" value="RECOMBINASES_1"/>
    <property type="match status" value="1"/>
</dbReference>
<dbReference type="GO" id="GO:0000150">
    <property type="term" value="F:DNA strand exchange activity"/>
    <property type="evidence" value="ECO:0007669"/>
    <property type="project" value="InterPro"/>
</dbReference>
<dbReference type="RefSeq" id="WP_048570119.1">
    <property type="nucleotide sequence ID" value="NZ_LFVU01000020.1"/>
</dbReference>
<protein>
    <submittedName>
        <fullName evidence="7">Putative transposon Tn552 DNA-invertase Bin3</fullName>
    </submittedName>
</protein>
<dbReference type="Proteomes" id="UP000036756">
    <property type="component" value="Unassembled WGS sequence"/>
</dbReference>
<evidence type="ECO:0000256" key="3">
    <source>
        <dbReference type="ARBA" id="ARBA00023172"/>
    </source>
</evidence>
<dbReference type="PANTHER" id="PTHR30461:SF2">
    <property type="entry name" value="SERINE RECOMBINASE PINE-RELATED"/>
    <property type="match status" value="1"/>
</dbReference>
<gene>
    <name evidence="7" type="primary">bin3</name>
    <name evidence="7" type="ORF">CLCY_16c00130</name>
</gene>
<dbReference type="SMART" id="SM00857">
    <property type="entry name" value="Resolvase"/>
    <property type="match status" value="1"/>
</dbReference>
<dbReference type="OrthoDB" id="9797501at2"/>
<name>A0A0J8DDM5_CLOCY</name>
<dbReference type="AlphaFoldDB" id="A0A0J8DDM5"/>
<evidence type="ECO:0000256" key="5">
    <source>
        <dbReference type="PROSITE-ProRule" id="PRU10137"/>
    </source>
</evidence>
<comment type="caution">
    <text evidence="7">The sequence shown here is derived from an EMBL/GenBank/DDBJ whole genome shotgun (WGS) entry which is preliminary data.</text>
</comment>